<dbReference type="GeneID" id="101721641"/>
<accession>A0AAX6NSR9</accession>
<dbReference type="AlphaFoldDB" id="A0AAX6NSR9"/>
<evidence type="ECO:0000313" key="1">
    <source>
        <dbReference type="Proteomes" id="UP000694906"/>
    </source>
</evidence>
<organism evidence="1 2">
    <name type="scientific">Heterocephalus glaber</name>
    <name type="common">Naked mole rat</name>
    <dbReference type="NCBI Taxonomy" id="10181"/>
    <lineage>
        <taxon>Eukaryota</taxon>
        <taxon>Metazoa</taxon>
        <taxon>Chordata</taxon>
        <taxon>Craniata</taxon>
        <taxon>Vertebrata</taxon>
        <taxon>Euteleostomi</taxon>
        <taxon>Mammalia</taxon>
        <taxon>Eutheria</taxon>
        <taxon>Euarchontoglires</taxon>
        <taxon>Glires</taxon>
        <taxon>Rodentia</taxon>
        <taxon>Hystricomorpha</taxon>
        <taxon>Bathyergidae</taxon>
        <taxon>Heterocephalus</taxon>
    </lineage>
</organism>
<dbReference type="KEGG" id="hgl:101721641"/>
<protein>
    <submittedName>
        <fullName evidence="2">Uncharacterized protein LOC101721641</fullName>
    </submittedName>
</protein>
<reference evidence="2" key="1">
    <citation type="submission" date="2025-08" db="UniProtKB">
        <authorList>
            <consortium name="RefSeq"/>
        </authorList>
    </citation>
    <scope>IDENTIFICATION</scope>
</reference>
<dbReference type="RefSeq" id="XP_004836155.1">
    <property type="nucleotide sequence ID" value="XM_004836098.2"/>
</dbReference>
<sequence>MPMAPTGSQRDWSGMQIRLHSLQVCLRILLLTNHHESSLGELFWTYVLDPPMAHPHSWEDGGVMVWVNDTRWLGKPALARGENPEQKGINYTGVGVGTPICFSHNHSSFGCLTLGPQLLVEKGRDDCPSVIHDVFLVMPVGSEADGTVPQEYPPCGQGQCINETVPWERCMGNTLRRYNITGFTTYILDWSASRLALNEPSSPSPEGPIRPVSAGLWWTYTGYSQPYIWKIAAAFAQLDGKTGSGRGQMLSRNVTVSDGR</sequence>
<gene>
    <name evidence="2" type="primary">LOC101721641</name>
</gene>
<evidence type="ECO:0000313" key="2">
    <source>
        <dbReference type="RefSeq" id="XP_004836155.1"/>
    </source>
</evidence>
<keyword evidence="1" id="KW-1185">Reference proteome</keyword>
<proteinExistence type="predicted"/>
<dbReference type="Proteomes" id="UP000694906">
    <property type="component" value="Unplaced"/>
</dbReference>
<name>A0AAX6NSR9_HETGA</name>